<dbReference type="PIRSF" id="PIRSF017082">
    <property type="entry name" value="YflP"/>
    <property type="match status" value="1"/>
</dbReference>
<accession>A0A6B2QW61</accession>
<dbReference type="Pfam" id="PF03401">
    <property type="entry name" value="TctC"/>
    <property type="match status" value="1"/>
</dbReference>
<evidence type="ECO:0000256" key="1">
    <source>
        <dbReference type="ARBA" id="ARBA00006987"/>
    </source>
</evidence>
<dbReference type="Gene3D" id="3.40.190.10">
    <property type="entry name" value="Periplasmic binding protein-like II"/>
    <property type="match status" value="1"/>
</dbReference>
<sequence>MMLSIVASNARAADYPDKPISILVGFPPGTSTDSVARLIAERLSKELGQPVIVKNRPGVGGSLAVGELVKMKPDGYSIALTASGPLGINPHLLKNINYDALNDFAPIGQTSWLPYLLVINKTKGLDTFEKMVAYARANPDKLNYSSIGMGTTSHLLMAMLLEKTGLKMVHVPYTGSTQSQADVIGGNVDMTFDTLVTTLPHVKSGRLNGLGVSTSDRAKLDPSIPTLQEMGVPDFNMGAWLGFVAPKGTPVEIVQKLHDEINKALKDPDIAQKLEALGTQVVMSQSPKEFSELIVKNYNTWGALIKQAGVEQK</sequence>
<reference evidence="2" key="1">
    <citation type="submission" date="2020-02" db="EMBL/GenBank/DDBJ databases">
        <authorList>
            <person name="Chen W.-M."/>
        </authorList>
    </citation>
    <scope>NUCLEOTIDE SEQUENCE</scope>
    <source>
        <strain evidence="2">NBD-18</strain>
    </source>
</reference>
<dbReference type="InterPro" id="IPR042100">
    <property type="entry name" value="Bug_dom1"/>
</dbReference>
<organism evidence="2">
    <name type="scientific">Sheuella amnicola</name>
    <dbReference type="NCBI Taxonomy" id="2707330"/>
    <lineage>
        <taxon>Bacteria</taxon>
        <taxon>Pseudomonadati</taxon>
        <taxon>Pseudomonadota</taxon>
        <taxon>Betaproteobacteria</taxon>
        <taxon>Burkholderiales</taxon>
        <taxon>Alcaligenaceae</taxon>
        <taxon>Sheuella</taxon>
    </lineage>
</organism>
<comment type="similarity">
    <text evidence="1">Belongs to the UPF0065 (bug) family.</text>
</comment>
<proteinExistence type="inferred from homology"/>
<protein>
    <submittedName>
        <fullName evidence="2">Tripartite tricarboxylate transporter substrate binding protein</fullName>
    </submittedName>
</protein>
<dbReference type="CDD" id="cd13578">
    <property type="entry name" value="PBP2_Bug27"/>
    <property type="match status" value="1"/>
</dbReference>
<dbReference type="Gene3D" id="3.40.190.150">
    <property type="entry name" value="Bordetella uptake gene, domain 1"/>
    <property type="match status" value="1"/>
</dbReference>
<dbReference type="InterPro" id="IPR005064">
    <property type="entry name" value="BUG"/>
</dbReference>
<evidence type="ECO:0000313" key="2">
    <source>
        <dbReference type="EMBL" id="NDY82183.1"/>
    </source>
</evidence>
<dbReference type="PANTHER" id="PTHR42928:SF5">
    <property type="entry name" value="BLR1237 PROTEIN"/>
    <property type="match status" value="1"/>
</dbReference>
<dbReference type="SUPFAM" id="SSF53850">
    <property type="entry name" value="Periplasmic binding protein-like II"/>
    <property type="match status" value="1"/>
</dbReference>
<dbReference type="AlphaFoldDB" id="A0A6B2QW61"/>
<dbReference type="EMBL" id="JAAGRN010000002">
    <property type="protein sequence ID" value="NDY82183.1"/>
    <property type="molecule type" value="Genomic_DNA"/>
</dbReference>
<dbReference type="PANTHER" id="PTHR42928">
    <property type="entry name" value="TRICARBOXYLATE-BINDING PROTEIN"/>
    <property type="match status" value="1"/>
</dbReference>
<gene>
    <name evidence="2" type="ORF">G3I67_02955</name>
</gene>
<comment type="caution">
    <text evidence="2">The sequence shown here is derived from an EMBL/GenBank/DDBJ whole genome shotgun (WGS) entry which is preliminary data.</text>
</comment>
<name>A0A6B2QW61_9BURK</name>